<evidence type="ECO:0000313" key="2">
    <source>
        <dbReference type="EMBL" id="SDS41699.1"/>
    </source>
</evidence>
<dbReference type="InterPro" id="IPR037401">
    <property type="entry name" value="SnoaL-like"/>
</dbReference>
<keyword evidence="3" id="KW-1185">Reference proteome</keyword>
<accession>A0A1H1S3A8</accession>
<dbReference type="STRING" id="117157.SAMN04489717_2629"/>
<dbReference type="EMBL" id="LT629732">
    <property type="protein sequence ID" value="SDS41699.1"/>
    <property type="molecule type" value="Genomic_DNA"/>
</dbReference>
<feature type="domain" description="SnoaL-like" evidence="1">
    <location>
        <begin position="5"/>
        <end position="122"/>
    </location>
</feature>
<dbReference type="Gene3D" id="3.10.450.50">
    <property type="match status" value="1"/>
</dbReference>
<dbReference type="AlphaFoldDB" id="A0A1H1S3A8"/>
<evidence type="ECO:0000313" key="3">
    <source>
        <dbReference type="Proteomes" id="UP000198983"/>
    </source>
</evidence>
<sequence>MTLTTEDRLAIHELLALHGHLVDDGALDRLGEVFTDDVGYDLTPMGGETLNGIQAIRASALDLGDRNPVAHLVTNVVVAEHDGEVTARSKFLGVRRDGSVGSGVYEDVVRRTPDGWRIAHRRVSLRREPPRP</sequence>
<organism evidence="2 3">
    <name type="scientific">Actinopolymorpha singaporensis</name>
    <dbReference type="NCBI Taxonomy" id="117157"/>
    <lineage>
        <taxon>Bacteria</taxon>
        <taxon>Bacillati</taxon>
        <taxon>Actinomycetota</taxon>
        <taxon>Actinomycetes</taxon>
        <taxon>Propionibacteriales</taxon>
        <taxon>Actinopolymorphaceae</taxon>
        <taxon>Actinopolymorpha</taxon>
    </lineage>
</organism>
<name>A0A1H1S3A8_9ACTN</name>
<dbReference type="Pfam" id="PF13577">
    <property type="entry name" value="SnoaL_4"/>
    <property type="match status" value="1"/>
</dbReference>
<dbReference type="InterPro" id="IPR032710">
    <property type="entry name" value="NTF2-like_dom_sf"/>
</dbReference>
<protein>
    <submittedName>
        <fullName evidence="2">SnoaL-like domain-containing protein</fullName>
    </submittedName>
</protein>
<proteinExistence type="predicted"/>
<dbReference type="RefSeq" id="WP_092653625.1">
    <property type="nucleotide sequence ID" value="NZ_LT629732.1"/>
</dbReference>
<dbReference type="Proteomes" id="UP000198983">
    <property type="component" value="Chromosome I"/>
</dbReference>
<evidence type="ECO:0000259" key="1">
    <source>
        <dbReference type="Pfam" id="PF13577"/>
    </source>
</evidence>
<reference evidence="2 3" key="1">
    <citation type="submission" date="2016-10" db="EMBL/GenBank/DDBJ databases">
        <authorList>
            <person name="de Groot N.N."/>
        </authorList>
    </citation>
    <scope>NUCLEOTIDE SEQUENCE [LARGE SCALE GENOMIC DNA]</scope>
    <source>
        <strain evidence="2 3">DSM 22024</strain>
    </source>
</reference>
<dbReference type="SUPFAM" id="SSF54427">
    <property type="entry name" value="NTF2-like"/>
    <property type="match status" value="1"/>
</dbReference>
<gene>
    <name evidence="2" type="ORF">SAMN04489717_2629</name>
</gene>
<dbReference type="OrthoDB" id="9180262at2"/>